<dbReference type="Gene3D" id="3.30.710.10">
    <property type="entry name" value="Potassium Channel Kv1.1, Chain A"/>
    <property type="match status" value="1"/>
</dbReference>
<evidence type="ECO:0000313" key="8">
    <source>
        <dbReference type="Proteomes" id="UP000663852"/>
    </source>
</evidence>
<accession>A0A814WAB0</accession>
<dbReference type="Pfam" id="PF02214">
    <property type="entry name" value="BTB_2"/>
    <property type="match status" value="1"/>
</dbReference>
<evidence type="ECO:0000313" key="6">
    <source>
        <dbReference type="EMBL" id="CAF1202457.1"/>
    </source>
</evidence>
<protein>
    <submittedName>
        <fullName evidence="6">Uncharacterized protein</fullName>
    </submittedName>
</protein>
<dbReference type="OrthoDB" id="25620at2759"/>
<dbReference type="PROSITE" id="PS51886">
    <property type="entry name" value="TLDC"/>
    <property type="match status" value="1"/>
</dbReference>
<feature type="compositionally biased region" description="Polar residues" evidence="2">
    <location>
        <begin position="227"/>
        <end position="254"/>
    </location>
</feature>
<dbReference type="EMBL" id="CAJNOR010000466">
    <property type="protein sequence ID" value="CAF0922920.1"/>
    <property type="molecule type" value="Genomic_DNA"/>
</dbReference>
<dbReference type="CDD" id="cd18316">
    <property type="entry name" value="BTB_POZ_KCTD-like"/>
    <property type="match status" value="1"/>
</dbReference>
<proteinExistence type="predicted"/>
<feature type="domain" description="BTB" evidence="3">
    <location>
        <begin position="103"/>
        <end position="173"/>
    </location>
</feature>
<feature type="region of interest" description="Disordered" evidence="2">
    <location>
        <begin position="210"/>
        <end position="261"/>
    </location>
</feature>
<dbReference type="InterPro" id="IPR000210">
    <property type="entry name" value="BTB/POZ_dom"/>
</dbReference>
<evidence type="ECO:0000256" key="2">
    <source>
        <dbReference type="SAM" id="MobiDB-lite"/>
    </source>
</evidence>
<dbReference type="Proteomes" id="UP000663852">
    <property type="component" value="Unassembled WGS sequence"/>
</dbReference>
<reference evidence="6" key="1">
    <citation type="submission" date="2021-02" db="EMBL/GenBank/DDBJ databases">
        <authorList>
            <person name="Nowell W R."/>
        </authorList>
    </citation>
    <scope>NUCLEOTIDE SEQUENCE</scope>
</reference>
<feature type="domain" description="TLDc" evidence="4">
    <location>
        <begin position="284"/>
        <end position="463"/>
    </location>
</feature>
<dbReference type="PANTHER" id="PTHR11145">
    <property type="entry name" value="BTB/POZ DOMAIN-CONTAINING ADAPTER FOR CUL3-MEDIATED RHOA DEGRADATION PROTEIN FAMILY MEMBER"/>
    <property type="match status" value="1"/>
</dbReference>
<organism evidence="6 8">
    <name type="scientific">Adineta ricciae</name>
    <name type="common">Rotifer</name>
    <dbReference type="NCBI Taxonomy" id="249248"/>
    <lineage>
        <taxon>Eukaryota</taxon>
        <taxon>Metazoa</taxon>
        <taxon>Spiralia</taxon>
        <taxon>Gnathifera</taxon>
        <taxon>Rotifera</taxon>
        <taxon>Eurotatoria</taxon>
        <taxon>Bdelloidea</taxon>
        <taxon>Adinetida</taxon>
        <taxon>Adinetidae</taxon>
        <taxon>Adineta</taxon>
    </lineage>
</organism>
<evidence type="ECO:0000313" key="5">
    <source>
        <dbReference type="EMBL" id="CAF0922920.1"/>
    </source>
</evidence>
<dbReference type="Pfam" id="PF07534">
    <property type="entry name" value="TLD"/>
    <property type="match status" value="1"/>
</dbReference>
<evidence type="ECO:0000259" key="4">
    <source>
        <dbReference type="PROSITE" id="PS51886"/>
    </source>
</evidence>
<keyword evidence="1" id="KW-0175">Coiled coil</keyword>
<dbReference type="SMART" id="SM00584">
    <property type="entry name" value="TLDc"/>
    <property type="match status" value="1"/>
</dbReference>
<evidence type="ECO:0000259" key="3">
    <source>
        <dbReference type="PROSITE" id="PS50097"/>
    </source>
</evidence>
<dbReference type="GO" id="GO:0051260">
    <property type="term" value="P:protein homooligomerization"/>
    <property type="evidence" value="ECO:0007669"/>
    <property type="project" value="InterPro"/>
</dbReference>
<dbReference type="InterPro" id="IPR045068">
    <property type="entry name" value="BACURD1-3"/>
</dbReference>
<sequence length="463" mass="52590">MMSQTNGLTTATITNNKLNVNGNEAEWDNECDVFNRLQSLIPAIKQNFILISQQYNQFLNDTDELSKTFTAMQLKQEKLERELDFYRKDLNDFDKQIDSNADNRVYLDVGGHHFTTTIKTLTQSNSLFFKAFLMKEWNRNANTADNRIFIDRDGRIFDLVLKYLRTGELNIEDRATRKELLTEAKFYKIQSLEDELNSLLRKDESCLTANLTNQSSPPCSPAPAINRTRSSPYSSSAAPNTLTRSSPFNQSMPTKSKPHPAQTALSWRTIIPSENRLNIFLGSTLITPEYEEKLSEFIGPEMMTQQPWKLIYRASEHGFDAADFHRCSESYAPTISIIQTDFGNIFGGFTSISWSSATLRADQADPTAFLFTLKNTLNVPPTKFPVAKEYQQCAISHNPTCGPNFGSPKNEGSDLCLRNKFNEKTNCIFFPKSYVDTTNLGSSIFAKKYFACKEVEVFTITTQ</sequence>
<evidence type="ECO:0000313" key="7">
    <source>
        <dbReference type="Proteomes" id="UP000663828"/>
    </source>
</evidence>
<dbReference type="PANTHER" id="PTHR11145:SF8">
    <property type="entry name" value="RE57120P"/>
    <property type="match status" value="1"/>
</dbReference>
<dbReference type="EMBL" id="CAJNOJ010000149">
    <property type="protein sequence ID" value="CAF1202457.1"/>
    <property type="molecule type" value="Genomic_DNA"/>
</dbReference>
<dbReference type="SMART" id="SM00225">
    <property type="entry name" value="BTB"/>
    <property type="match status" value="1"/>
</dbReference>
<feature type="coiled-coil region" evidence="1">
    <location>
        <begin position="69"/>
        <end position="96"/>
    </location>
</feature>
<keyword evidence="7" id="KW-1185">Reference proteome</keyword>
<dbReference type="SUPFAM" id="SSF54695">
    <property type="entry name" value="POZ domain"/>
    <property type="match status" value="1"/>
</dbReference>
<dbReference type="InterPro" id="IPR011333">
    <property type="entry name" value="SKP1/BTB/POZ_sf"/>
</dbReference>
<name>A0A814WAB0_ADIRI</name>
<comment type="caution">
    <text evidence="6">The sequence shown here is derived from an EMBL/GenBank/DDBJ whole genome shotgun (WGS) entry which is preliminary data.</text>
</comment>
<dbReference type="InterPro" id="IPR003131">
    <property type="entry name" value="T1-type_BTB"/>
</dbReference>
<dbReference type="PROSITE" id="PS50097">
    <property type="entry name" value="BTB"/>
    <property type="match status" value="1"/>
</dbReference>
<gene>
    <name evidence="6" type="ORF">EDS130_LOCUS25446</name>
    <name evidence="5" type="ORF">XAT740_LOCUS9138</name>
</gene>
<evidence type="ECO:0000256" key="1">
    <source>
        <dbReference type="SAM" id="Coils"/>
    </source>
</evidence>
<dbReference type="AlphaFoldDB" id="A0A814WAB0"/>
<dbReference type="Proteomes" id="UP000663828">
    <property type="component" value="Unassembled WGS sequence"/>
</dbReference>
<dbReference type="InterPro" id="IPR006571">
    <property type="entry name" value="TLDc_dom"/>
</dbReference>